<dbReference type="SUPFAM" id="SSF50129">
    <property type="entry name" value="GroES-like"/>
    <property type="match status" value="1"/>
</dbReference>
<name>A0A2J6XC30_9CHLR</name>
<sequence length="35" mass="3804">MRAVYYEAFGQMPWIANLPDPAPSPDGVVLAVRAT</sequence>
<reference evidence="1 2" key="1">
    <citation type="submission" date="2018-01" db="EMBL/GenBank/DDBJ databases">
        <title>Metagenomic assembled genomes from two thermal pools in the Uzon Caldera, Kamchatka, Russia.</title>
        <authorList>
            <person name="Wilkins L."/>
            <person name="Ettinger C."/>
        </authorList>
    </citation>
    <scope>NUCLEOTIDE SEQUENCE [LARGE SCALE GENOMIC DNA]</scope>
    <source>
        <strain evidence="1">ZAV-02</strain>
    </source>
</reference>
<feature type="non-terminal residue" evidence="1">
    <location>
        <position position="35"/>
    </location>
</feature>
<dbReference type="InterPro" id="IPR011032">
    <property type="entry name" value="GroES-like_sf"/>
</dbReference>
<proteinExistence type="predicted"/>
<dbReference type="EMBL" id="PNIQ01000175">
    <property type="protein sequence ID" value="PMP85291.1"/>
    <property type="molecule type" value="Genomic_DNA"/>
</dbReference>
<dbReference type="AlphaFoldDB" id="A0A2J6XC30"/>
<comment type="caution">
    <text evidence="1">The sequence shown here is derived from an EMBL/GenBank/DDBJ whole genome shotgun (WGS) entry which is preliminary data.</text>
</comment>
<organism evidence="1 2">
    <name type="scientific">Chloroflexus aggregans</name>
    <dbReference type="NCBI Taxonomy" id="152260"/>
    <lineage>
        <taxon>Bacteria</taxon>
        <taxon>Bacillati</taxon>
        <taxon>Chloroflexota</taxon>
        <taxon>Chloroflexia</taxon>
        <taxon>Chloroflexales</taxon>
        <taxon>Chloroflexineae</taxon>
        <taxon>Chloroflexaceae</taxon>
        <taxon>Chloroflexus</taxon>
    </lineage>
</organism>
<gene>
    <name evidence="1" type="ORF">C0184_02570</name>
</gene>
<evidence type="ECO:0000313" key="1">
    <source>
        <dbReference type="EMBL" id="PMP85291.1"/>
    </source>
</evidence>
<accession>A0A2J6XC30</accession>
<evidence type="ECO:0000313" key="2">
    <source>
        <dbReference type="Proteomes" id="UP000243376"/>
    </source>
</evidence>
<dbReference type="Proteomes" id="UP000243376">
    <property type="component" value="Unassembled WGS sequence"/>
</dbReference>
<protein>
    <submittedName>
        <fullName evidence="1">Alcohol dehydrogenase</fullName>
    </submittedName>
</protein>